<protein>
    <submittedName>
        <fullName evidence="2">Uncharacterized protein</fullName>
    </submittedName>
</protein>
<dbReference type="EMBL" id="LAZR01006097">
    <property type="protein sequence ID" value="KKM94754.1"/>
    <property type="molecule type" value="Genomic_DNA"/>
</dbReference>
<dbReference type="AlphaFoldDB" id="A0A0F9LIL7"/>
<sequence>MPQFSNVAPKDPRGFTLHLVRCPSGSSLVGIVTSDDLIGCPTHYWHGRTVPHEEENCPACKDGLEWRWHSWLSAFNPKTHEAFIFESTARVTDIFTAYRDSHGGLRGCKFRAQRRSLAPNARVYLELAPANLQDVQLPDPPHLLRCMCAIWNIPLPNLDVEGILHSIPRVVVKPNGNGQLVTPDGQILEPDHESRSKTTPHPRDSRNG</sequence>
<reference evidence="2" key="1">
    <citation type="journal article" date="2015" name="Nature">
        <title>Complex archaea that bridge the gap between prokaryotes and eukaryotes.</title>
        <authorList>
            <person name="Spang A."/>
            <person name="Saw J.H."/>
            <person name="Jorgensen S.L."/>
            <person name="Zaremba-Niedzwiedzka K."/>
            <person name="Martijn J."/>
            <person name="Lind A.E."/>
            <person name="van Eijk R."/>
            <person name="Schleper C."/>
            <person name="Guy L."/>
            <person name="Ettema T.J."/>
        </authorList>
    </citation>
    <scope>NUCLEOTIDE SEQUENCE</scope>
</reference>
<feature type="region of interest" description="Disordered" evidence="1">
    <location>
        <begin position="174"/>
        <end position="208"/>
    </location>
</feature>
<name>A0A0F9LIL7_9ZZZZ</name>
<proteinExistence type="predicted"/>
<organism evidence="2">
    <name type="scientific">marine sediment metagenome</name>
    <dbReference type="NCBI Taxonomy" id="412755"/>
    <lineage>
        <taxon>unclassified sequences</taxon>
        <taxon>metagenomes</taxon>
        <taxon>ecological metagenomes</taxon>
    </lineage>
</organism>
<evidence type="ECO:0000256" key="1">
    <source>
        <dbReference type="SAM" id="MobiDB-lite"/>
    </source>
</evidence>
<feature type="compositionally biased region" description="Basic and acidic residues" evidence="1">
    <location>
        <begin position="189"/>
        <end position="208"/>
    </location>
</feature>
<comment type="caution">
    <text evidence="2">The sequence shown here is derived from an EMBL/GenBank/DDBJ whole genome shotgun (WGS) entry which is preliminary data.</text>
</comment>
<evidence type="ECO:0000313" key="2">
    <source>
        <dbReference type="EMBL" id="KKM94754.1"/>
    </source>
</evidence>
<accession>A0A0F9LIL7</accession>
<gene>
    <name evidence="2" type="ORF">LCGC14_1195120</name>
</gene>